<gene>
    <name evidence="1" type="ORF">CSSPJE1EN1_LOCUS29283</name>
</gene>
<sequence length="226" mass="26194">MFQSFAPIGMIQRDLDFFRFPEVMGGVEHFVLVDDVSYSGEQLERFITNFRQEVVSVFDPEQRRIHLHVVVAAKQHNNALDDYIQEERKINANFKVSVYTGHVFLHPSWRQDVGEHLASLVDQYLLNYDQGYAEEDIGRALVYFDHKLADDTSVYPIFLSRFISGCETERVYPVQPICPPVPYKRLDYIKPDFFNSDVLVAESLVQSLFISSRAERDIGKLFSKSV</sequence>
<dbReference type="Pfam" id="PF24390">
    <property type="entry name" value="PRTase-CE"/>
    <property type="match status" value="1"/>
</dbReference>
<dbReference type="Proteomes" id="UP001497444">
    <property type="component" value="Unassembled WGS sequence"/>
</dbReference>
<reference evidence="1" key="1">
    <citation type="submission" date="2024-02" db="EMBL/GenBank/DDBJ databases">
        <authorList>
            <consortium name="ELIXIR-Norway"/>
            <consortium name="Elixir Norway"/>
        </authorList>
    </citation>
    <scope>NUCLEOTIDE SEQUENCE</scope>
</reference>
<dbReference type="EMBL" id="CAXAQS010000946">
    <property type="protein sequence ID" value="CAK9253905.1"/>
    <property type="molecule type" value="Genomic_DNA"/>
</dbReference>
<evidence type="ECO:0000313" key="1">
    <source>
        <dbReference type="EMBL" id="CAK9253905.1"/>
    </source>
</evidence>
<protein>
    <submittedName>
        <fullName evidence="1">Uncharacterized protein</fullName>
    </submittedName>
</protein>
<dbReference type="InterPro" id="IPR056920">
    <property type="entry name" value="PRTase-CE"/>
</dbReference>
<name>A0ABP0VLE3_9BRYO</name>
<organism evidence="1 2">
    <name type="scientific">Sphagnum jensenii</name>
    <dbReference type="NCBI Taxonomy" id="128206"/>
    <lineage>
        <taxon>Eukaryota</taxon>
        <taxon>Viridiplantae</taxon>
        <taxon>Streptophyta</taxon>
        <taxon>Embryophyta</taxon>
        <taxon>Bryophyta</taxon>
        <taxon>Sphagnophytina</taxon>
        <taxon>Sphagnopsida</taxon>
        <taxon>Sphagnales</taxon>
        <taxon>Sphagnaceae</taxon>
        <taxon>Sphagnum</taxon>
    </lineage>
</organism>
<accession>A0ABP0VLE3</accession>
<evidence type="ECO:0000313" key="2">
    <source>
        <dbReference type="Proteomes" id="UP001497444"/>
    </source>
</evidence>
<keyword evidence="2" id="KW-1185">Reference proteome</keyword>
<comment type="caution">
    <text evidence="1">The sequence shown here is derived from an EMBL/GenBank/DDBJ whole genome shotgun (WGS) entry which is preliminary data.</text>
</comment>
<proteinExistence type="predicted"/>